<dbReference type="PANTHER" id="PTHR12110">
    <property type="entry name" value="HYDROXYPYRUVATE ISOMERASE"/>
    <property type="match status" value="1"/>
</dbReference>
<organism evidence="2 4">
    <name type="scientific">Pseudomonas tohonis</name>
    <dbReference type="NCBI Taxonomy" id="2725477"/>
    <lineage>
        <taxon>Bacteria</taxon>
        <taxon>Pseudomonadati</taxon>
        <taxon>Pseudomonadota</taxon>
        <taxon>Gammaproteobacteria</taxon>
        <taxon>Pseudomonadales</taxon>
        <taxon>Pseudomonadaceae</taxon>
        <taxon>Pseudomonas</taxon>
    </lineage>
</organism>
<dbReference type="InterPro" id="IPR050312">
    <property type="entry name" value="IolE/XylAMocC-like"/>
</dbReference>
<reference evidence="2 4" key="1">
    <citation type="submission" date="2020-05" db="EMBL/GenBank/DDBJ databases">
        <title>Characterization of novel class B3 metallo-beta-lactamase from novel Pseudomonas species.</title>
        <authorList>
            <person name="Yamada K."/>
            <person name="Aoki K."/>
            <person name="Ishii Y."/>
        </authorList>
    </citation>
    <scope>NUCLEOTIDE SEQUENCE [LARGE SCALE GENOMIC DNA]</scope>
    <source>
        <strain evidence="2 4">TUM18999</strain>
        <strain evidence="3 5">TUM20286</strain>
    </source>
</reference>
<gene>
    <name evidence="2" type="ORF">TUM18999_11460</name>
    <name evidence="3" type="ORF">TUM20286_31100</name>
</gene>
<dbReference type="Proteomes" id="UP000509383">
    <property type="component" value="Chromosome"/>
</dbReference>
<dbReference type="InterPro" id="IPR013022">
    <property type="entry name" value="Xyl_isomerase-like_TIM-brl"/>
</dbReference>
<evidence type="ECO:0000313" key="2">
    <source>
        <dbReference type="EMBL" id="BCG22955.1"/>
    </source>
</evidence>
<name>A0A6J4E0S6_9PSED</name>
<dbReference type="Gene3D" id="3.20.20.150">
    <property type="entry name" value="Divalent-metal-dependent TIM barrel enzymes"/>
    <property type="match status" value="1"/>
</dbReference>
<dbReference type="SUPFAM" id="SSF51658">
    <property type="entry name" value="Xylose isomerase-like"/>
    <property type="match status" value="1"/>
</dbReference>
<sequence length="279" mass="32033">MRLELFRTLWGYTAPRAQALEELRAAGFDGMEARLPLDAAERRAFAGLLRDNHMAYICTLFTAYDVLPKQAAQPDEHLEDLARKLDLAAELQPRFVNLLAGNDRWPLAMQVDFFGRALEIAAGQGLACCFETHRARSLFNPWVTLELIRQLPELRFTSDISHWVVTCERLLDDPEDDLAPFVERVHHIQARVGYDQGPQVPHPAAPEHAAALDFHERHWEAVWRSQQARGYAVTTLTPEFGPDGYLHHLPFTDMPVADLWSLNQWIGQRQRQHFHRLFG</sequence>
<evidence type="ECO:0000313" key="4">
    <source>
        <dbReference type="Proteomes" id="UP000509383"/>
    </source>
</evidence>
<dbReference type="InterPro" id="IPR036237">
    <property type="entry name" value="Xyl_isomerase-like_sf"/>
</dbReference>
<protein>
    <recommendedName>
        <fullName evidence="1">Xylose isomerase-like TIM barrel domain-containing protein</fullName>
    </recommendedName>
</protein>
<dbReference type="KEGG" id="ptw:TUM18999_11460"/>
<proteinExistence type="predicted"/>
<evidence type="ECO:0000313" key="3">
    <source>
        <dbReference type="EMBL" id="GJN53358.1"/>
    </source>
</evidence>
<evidence type="ECO:0000259" key="1">
    <source>
        <dbReference type="Pfam" id="PF01261"/>
    </source>
</evidence>
<dbReference type="EMBL" id="AP023189">
    <property type="protein sequence ID" value="BCG22955.1"/>
    <property type="molecule type" value="Genomic_DNA"/>
</dbReference>
<accession>A0A6J4E0S6</accession>
<dbReference type="RefSeq" id="WP_173173419.1">
    <property type="nucleotide sequence ID" value="NZ_AP023189.1"/>
</dbReference>
<dbReference type="Proteomes" id="UP001054892">
    <property type="component" value="Unassembled WGS sequence"/>
</dbReference>
<dbReference type="Pfam" id="PF01261">
    <property type="entry name" value="AP_endonuc_2"/>
    <property type="match status" value="1"/>
</dbReference>
<dbReference type="EMBL" id="BQKM01000006">
    <property type="protein sequence ID" value="GJN53358.1"/>
    <property type="molecule type" value="Genomic_DNA"/>
</dbReference>
<keyword evidence="5" id="KW-1185">Reference proteome</keyword>
<evidence type="ECO:0000313" key="5">
    <source>
        <dbReference type="Proteomes" id="UP001054892"/>
    </source>
</evidence>
<dbReference type="AlphaFoldDB" id="A0A6J4E0S6"/>
<dbReference type="PANTHER" id="PTHR12110:SF21">
    <property type="entry name" value="XYLOSE ISOMERASE-LIKE TIM BARREL DOMAIN-CONTAINING PROTEIN"/>
    <property type="match status" value="1"/>
</dbReference>
<feature type="domain" description="Xylose isomerase-like TIM barrel" evidence="1">
    <location>
        <begin position="21"/>
        <end position="190"/>
    </location>
</feature>